<dbReference type="GO" id="GO:0003700">
    <property type="term" value="F:DNA-binding transcription factor activity"/>
    <property type="evidence" value="ECO:0007669"/>
    <property type="project" value="InterPro"/>
</dbReference>
<dbReference type="InterPro" id="IPR018060">
    <property type="entry name" value="HTH_AraC"/>
</dbReference>
<reference evidence="5 6" key="1">
    <citation type="submission" date="2019-12" db="EMBL/GenBank/DDBJ databases">
        <title>Litoreibacter badius sp. nov., a novel bacteriochlorophyll a-containing bacterium in the genus Litoreibacter.</title>
        <authorList>
            <person name="Kanamuro M."/>
            <person name="Takabe Y."/>
            <person name="Mori K."/>
            <person name="Takaichi S."/>
            <person name="Hanada S."/>
        </authorList>
    </citation>
    <scope>NUCLEOTIDE SEQUENCE [LARGE SCALE GENOMIC DNA]</scope>
    <source>
        <strain evidence="5 6">K6</strain>
    </source>
</reference>
<evidence type="ECO:0000256" key="2">
    <source>
        <dbReference type="ARBA" id="ARBA00023125"/>
    </source>
</evidence>
<sequence length="243" mass="26774">MPFALDFAFRPHERTVVERNGQIEERPIEALTGGAVGTEPVQFLETDGSSEFVEVRPAPDLRAEVIEDLCADALAEHGRVWNRADPALFALALRVRADALGGHPLDNLELEYLTRNALARSLEALGAQPRPKALRGIDARRLDRVTEFVDAHLDRDLRLAALADVAAVSRHHFARMFTLAVGLTPHAFVTARRMERAAEALRAGTSIEQAATLVGYASSHTFRATFTAQFARSPSRYAQMVRP</sequence>
<dbReference type="Proteomes" id="UP000436822">
    <property type="component" value="Unassembled WGS sequence"/>
</dbReference>
<dbReference type="Gene3D" id="1.10.10.60">
    <property type="entry name" value="Homeodomain-like"/>
    <property type="match status" value="1"/>
</dbReference>
<keyword evidence="6" id="KW-1185">Reference proteome</keyword>
<dbReference type="InterPro" id="IPR009057">
    <property type="entry name" value="Homeodomain-like_sf"/>
</dbReference>
<dbReference type="GO" id="GO:0043565">
    <property type="term" value="F:sequence-specific DNA binding"/>
    <property type="evidence" value="ECO:0007669"/>
    <property type="project" value="InterPro"/>
</dbReference>
<feature type="domain" description="HTH araC/xylS-type" evidence="4">
    <location>
        <begin position="143"/>
        <end position="240"/>
    </location>
</feature>
<dbReference type="PROSITE" id="PS00041">
    <property type="entry name" value="HTH_ARAC_FAMILY_1"/>
    <property type="match status" value="1"/>
</dbReference>
<protein>
    <recommendedName>
        <fullName evidence="4">HTH araC/xylS-type domain-containing protein</fullName>
    </recommendedName>
</protein>
<evidence type="ECO:0000259" key="4">
    <source>
        <dbReference type="PROSITE" id="PS01124"/>
    </source>
</evidence>
<keyword evidence="2" id="KW-0238">DNA-binding</keyword>
<dbReference type="PANTHER" id="PTHR46796">
    <property type="entry name" value="HTH-TYPE TRANSCRIPTIONAL ACTIVATOR RHAS-RELATED"/>
    <property type="match status" value="1"/>
</dbReference>
<dbReference type="InterPro" id="IPR050204">
    <property type="entry name" value="AraC_XylS_family_regulators"/>
</dbReference>
<proteinExistence type="predicted"/>
<gene>
    <name evidence="5" type="ORF">KIN_08920</name>
</gene>
<dbReference type="Pfam" id="PF12833">
    <property type="entry name" value="HTH_18"/>
    <property type="match status" value="1"/>
</dbReference>
<evidence type="ECO:0000313" key="6">
    <source>
        <dbReference type="Proteomes" id="UP000436822"/>
    </source>
</evidence>
<evidence type="ECO:0000313" key="5">
    <source>
        <dbReference type="EMBL" id="GFE63818.1"/>
    </source>
</evidence>
<dbReference type="SUPFAM" id="SSF46689">
    <property type="entry name" value="Homeodomain-like"/>
    <property type="match status" value="2"/>
</dbReference>
<evidence type="ECO:0000256" key="3">
    <source>
        <dbReference type="ARBA" id="ARBA00023163"/>
    </source>
</evidence>
<dbReference type="AlphaFoldDB" id="A0A6N6JET9"/>
<accession>A0A6N6JET9</accession>
<keyword evidence="3" id="KW-0804">Transcription</keyword>
<comment type="caution">
    <text evidence="5">The sequence shown here is derived from an EMBL/GenBank/DDBJ whole genome shotgun (WGS) entry which is preliminary data.</text>
</comment>
<organism evidence="5 6">
    <name type="scientific">Litoreibacter roseus</name>
    <dbReference type="NCBI Taxonomy" id="2601869"/>
    <lineage>
        <taxon>Bacteria</taxon>
        <taxon>Pseudomonadati</taxon>
        <taxon>Pseudomonadota</taxon>
        <taxon>Alphaproteobacteria</taxon>
        <taxon>Rhodobacterales</taxon>
        <taxon>Roseobacteraceae</taxon>
        <taxon>Litoreibacter</taxon>
    </lineage>
</organism>
<dbReference type="InterPro" id="IPR018062">
    <property type="entry name" value="HTH_AraC-typ_CS"/>
</dbReference>
<dbReference type="PANTHER" id="PTHR46796:SF6">
    <property type="entry name" value="ARAC SUBFAMILY"/>
    <property type="match status" value="1"/>
</dbReference>
<evidence type="ECO:0000256" key="1">
    <source>
        <dbReference type="ARBA" id="ARBA00023015"/>
    </source>
</evidence>
<keyword evidence="1" id="KW-0805">Transcription regulation</keyword>
<dbReference type="EMBL" id="BLJE01000001">
    <property type="protein sequence ID" value="GFE63818.1"/>
    <property type="molecule type" value="Genomic_DNA"/>
</dbReference>
<dbReference type="PROSITE" id="PS01124">
    <property type="entry name" value="HTH_ARAC_FAMILY_2"/>
    <property type="match status" value="1"/>
</dbReference>
<name>A0A6N6JET9_9RHOB</name>
<dbReference type="SMART" id="SM00342">
    <property type="entry name" value="HTH_ARAC"/>
    <property type="match status" value="1"/>
</dbReference>